<name>A0A9P8MPQ0_9HYPO</name>
<proteinExistence type="predicted"/>
<evidence type="ECO:0000256" key="1">
    <source>
        <dbReference type="ARBA" id="ARBA00004125"/>
    </source>
</evidence>
<evidence type="ECO:0000313" key="13">
    <source>
        <dbReference type="EMBL" id="KAH0960013.1"/>
    </source>
</evidence>
<feature type="region of interest" description="Disordered" evidence="10">
    <location>
        <begin position="1"/>
        <end position="21"/>
    </location>
</feature>
<evidence type="ECO:0000259" key="12">
    <source>
        <dbReference type="PROSITE" id="PS50222"/>
    </source>
</evidence>
<feature type="compositionally biased region" description="Polar residues" evidence="10">
    <location>
        <begin position="189"/>
        <end position="202"/>
    </location>
</feature>
<dbReference type="GO" id="GO:0030479">
    <property type="term" value="C:actin cortical patch"/>
    <property type="evidence" value="ECO:0007669"/>
    <property type="project" value="UniProtKB-SubCell"/>
</dbReference>
<evidence type="ECO:0000256" key="2">
    <source>
        <dbReference type="ARBA" id="ARBA00004134"/>
    </source>
</evidence>
<dbReference type="InterPro" id="IPR000261">
    <property type="entry name" value="EH_dom"/>
</dbReference>
<feature type="compositionally biased region" description="Low complexity" evidence="10">
    <location>
        <begin position="89"/>
        <end position="109"/>
    </location>
</feature>
<dbReference type="GO" id="GO:0006897">
    <property type="term" value="P:endocytosis"/>
    <property type="evidence" value="ECO:0007669"/>
    <property type="project" value="UniProtKB-KW"/>
</dbReference>
<comment type="subcellular location">
    <subcellularLocation>
        <location evidence="3">Cell membrane</location>
        <topology evidence="3">Peripheral membrane protein</topology>
        <orientation evidence="3">Cytoplasmic side</orientation>
    </subcellularLocation>
    <subcellularLocation>
        <location evidence="2">Cytoplasm</location>
        <location evidence="2">Cytoskeleton</location>
        <location evidence="2">Actin patch</location>
    </subcellularLocation>
    <subcellularLocation>
        <location evidence="1">Endosome membrane</location>
        <topology evidence="1">Peripheral membrane protein</topology>
        <orientation evidence="1">Cytoplasmic side</orientation>
    </subcellularLocation>
</comment>
<feature type="region of interest" description="Disordered" evidence="10">
    <location>
        <begin position="342"/>
        <end position="414"/>
    </location>
</feature>
<reference evidence="13" key="1">
    <citation type="submission" date="2021-09" db="EMBL/GenBank/DDBJ databases">
        <title>A high-quality genome of the endoparasitic fungus Hirsutella rhossiliensis with a comparison of Hirsutella genomes reveals transposable elements contributing to genome size variation.</title>
        <authorList>
            <person name="Lin R."/>
            <person name="Jiao Y."/>
            <person name="Sun X."/>
            <person name="Ling J."/>
            <person name="Xie B."/>
            <person name="Cheng X."/>
        </authorList>
    </citation>
    <scope>NUCLEOTIDE SEQUENCE</scope>
    <source>
        <strain evidence="13">HR02</strain>
    </source>
</reference>
<feature type="compositionally biased region" description="Basic residues" evidence="10">
    <location>
        <begin position="390"/>
        <end position="411"/>
    </location>
</feature>
<dbReference type="PROSITE" id="PS50222">
    <property type="entry name" value="EF_HAND_2"/>
    <property type="match status" value="1"/>
</dbReference>
<keyword evidence="14" id="KW-1185">Reference proteome</keyword>
<feature type="region of interest" description="Disordered" evidence="10">
    <location>
        <begin position="141"/>
        <end position="319"/>
    </location>
</feature>
<evidence type="ECO:0000256" key="9">
    <source>
        <dbReference type="ARBA" id="ARBA00025194"/>
    </source>
</evidence>
<dbReference type="InterPro" id="IPR002048">
    <property type="entry name" value="EF_hand_dom"/>
</dbReference>
<evidence type="ECO:0000256" key="4">
    <source>
        <dbReference type="ARBA" id="ARBA00011159"/>
    </source>
</evidence>
<dbReference type="GO" id="GO:0005886">
    <property type="term" value="C:plasma membrane"/>
    <property type="evidence" value="ECO:0007669"/>
    <property type="project" value="UniProtKB-SubCell"/>
</dbReference>
<protein>
    <submittedName>
        <fullName evidence="13">Increased rDNA silencing protein 4</fullName>
    </submittedName>
</protein>
<evidence type="ECO:0000256" key="8">
    <source>
        <dbReference type="ARBA" id="ARBA00023212"/>
    </source>
</evidence>
<dbReference type="GO" id="GO:0005509">
    <property type="term" value="F:calcium ion binding"/>
    <property type="evidence" value="ECO:0007669"/>
    <property type="project" value="InterPro"/>
</dbReference>
<comment type="subunit">
    <text evidence="4">Component of the PAN1 actin cytoskeleton-regulatory complex.</text>
</comment>
<evidence type="ECO:0000256" key="6">
    <source>
        <dbReference type="ARBA" id="ARBA00022753"/>
    </source>
</evidence>
<evidence type="ECO:0000259" key="11">
    <source>
        <dbReference type="PROSITE" id="PS50031"/>
    </source>
</evidence>
<evidence type="ECO:0000313" key="14">
    <source>
        <dbReference type="Proteomes" id="UP000824596"/>
    </source>
</evidence>
<feature type="domain" description="EH" evidence="11">
    <location>
        <begin position="420"/>
        <end position="517"/>
    </location>
</feature>
<sequence>MNRGAASHASAHASSGPPDNAAAVALRGASLAFHKKPAVASPSPSALSLSLSSPSPPPTRAKGDGALTAALSVASGAKHRSPSRTAVNPHSPESASSSSSSSTPDMMSPTLQTGLVAARLQQLHPASAKLDPKNPSFIAATLAASRSVSPNPKSSTRRRKNSHDLAVDAGPIAPTGTLISLFDKPTPSGADSTPYDTQQAQRTAVHRFMAAPPRSLPKPPTPPPPVGSISRPRPPTNSPPPTRPPKPRPAKPPVKPLVTRPPTPPPVRRSMPEPSPRTDAQTLAPRPSSSPSPDPQKRSLGSKQEQQLPPLKPRVSQRLVASQPLDSLANAIMAGSLASSRLTPQSTGASLSSPVGLPPSGHVNRQRSPRMLQTLRQPPASVAEEFDHPKKGRRHKLRKGKHAHHEGSRKRWREEMTARERKRYEAVWASNRGWLLEQAGAASGSESRDVSECVANVAVRELWRRSRLPEDELAEAWDLVDRSKQGMLTRPEFVVGMWLIDQRLRGRKLPHKVSDSLWGSAHGLTVMKPKVRHT</sequence>
<dbReference type="SMART" id="SM00027">
    <property type="entry name" value="EH"/>
    <property type="match status" value="1"/>
</dbReference>
<dbReference type="GO" id="GO:0003779">
    <property type="term" value="F:actin binding"/>
    <property type="evidence" value="ECO:0007669"/>
    <property type="project" value="UniProtKB-KW"/>
</dbReference>
<dbReference type="RefSeq" id="XP_044717526.1">
    <property type="nucleotide sequence ID" value="XM_044867505.1"/>
</dbReference>
<dbReference type="Gene3D" id="1.10.238.10">
    <property type="entry name" value="EF-hand"/>
    <property type="match status" value="1"/>
</dbReference>
<keyword evidence="8" id="KW-0963">Cytoplasm</keyword>
<evidence type="ECO:0000256" key="7">
    <source>
        <dbReference type="ARBA" id="ARBA00023203"/>
    </source>
</evidence>
<feature type="compositionally biased region" description="Polar residues" evidence="10">
    <location>
        <begin position="144"/>
        <end position="154"/>
    </location>
</feature>
<feature type="compositionally biased region" description="Pro residues" evidence="10">
    <location>
        <begin position="250"/>
        <end position="267"/>
    </location>
</feature>
<dbReference type="SUPFAM" id="SSF47473">
    <property type="entry name" value="EF-hand"/>
    <property type="match status" value="1"/>
</dbReference>
<keyword evidence="8" id="KW-0206">Cytoskeleton</keyword>
<comment type="caution">
    <text evidence="13">The sequence shown here is derived from an EMBL/GenBank/DDBJ whole genome shotgun (WGS) entry which is preliminary data.</text>
</comment>
<dbReference type="GeneID" id="68358163"/>
<feature type="region of interest" description="Disordered" evidence="10">
    <location>
        <begin position="35"/>
        <end position="120"/>
    </location>
</feature>
<evidence type="ECO:0000256" key="10">
    <source>
        <dbReference type="SAM" id="MobiDB-lite"/>
    </source>
</evidence>
<organism evidence="13 14">
    <name type="scientific">Hirsutella rhossiliensis</name>
    <dbReference type="NCBI Taxonomy" id="111463"/>
    <lineage>
        <taxon>Eukaryota</taxon>
        <taxon>Fungi</taxon>
        <taxon>Dikarya</taxon>
        <taxon>Ascomycota</taxon>
        <taxon>Pezizomycotina</taxon>
        <taxon>Sordariomycetes</taxon>
        <taxon>Hypocreomycetidae</taxon>
        <taxon>Hypocreales</taxon>
        <taxon>Ophiocordycipitaceae</taxon>
        <taxon>Hirsutella</taxon>
    </lineage>
</organism>
<feature type="compositionally biased region" description="Pro residues" evidence="10">
    <location>
        <begin position="214"/>
        <end position="244"/>
    </location>
</feature>
<dbReference type="PROSITE" id="PS50031">
    <property type="entry name" value="EH"/>
    <property type="match status" value="1"/>
</dbReference>
<keyword evidence="5" id="KW-0254">Endocytosis</keyword>
<feature type="compositionally biased region" description="Low complexity" evidence="10">
    <location>
        <begin position="35"/>
        <end position="53"/>
    </location>
</feature>
<keyword evidence="6" id="KW-0967">Endosome</keyword>
<keyword evidence="7" id="KW-0009">Actin-binding</keyword>
<gene>
    <name evidence="13" type="ORF">HRG_09034</name>
</gene>
<dbReference type="InterPro" id="IPR011992">
    <property type="entry name" value="EF-hand-dom_pair"/>
</dbReference>
<dbReference type="CDD" id="cd00052">
    <property type="entry name" value="EH"/>
    <property type="match status" value="1"/>
</dbReference>
<evidence type="ECO:0000256" key="5">
    <source>
        <dbReference type="ARBA" id="ARBA00022583"/>
    </source>
</evidence>
<dbReference type="EMBL" id="JAIZPD010000011">
    <property type="protein sequence ID" value="KAH0960013.1"/>
    <property type="molecule type" value="Genomic_DNA"/>
</dbReference>
<feature type="domain" description="EF-hand" evidence="12">
    <location>
        <begin position="468"/>
        <end position="503"/>
    </location>
</feature>
<dbReference type="OrthoDB" id="10045710at2759"/>
<comment type="function">
    <text evidence="9">Component of the PAN1 actin cytoskeleton-regulatory complex required for the internalization of endosomes during actin-coupled endocytosis. The complex links the site of endocytosis to the cell membrane-associated actin cytoskeleton. Mediates uptake of external molecules and vacuolar degradation of plasma membrane proteins. Plays a role in the proper organization of the cell membrane-associated actin cytoskeleton and promotes its destabilization.</text>
</comment>
<dbReference type="Proteomes" id="UP000824596">
    <property type="component" value="Unassembled WGS sequence"/>
</dbReference>
<feature type="compositionally biased region" description="Low complexity" evidence="10">
    <location>
        <begin position="350"/>
        <end position="361"/>
    </location>
</feature>
<dbReference type="AlphaFoldDB" id="A0A9P8MPQ0"/>
<dbReference type="Pfam" id="PF12763">
    <property type="entry name" value="EH"/>
    <property type="match status" value="1"/>
</dbReference>
<accession>A0A9P8MPQ0</accession>
<dbReference type="GO" id="GO:0010008">
    <property type="term" value="C:endosome membrane"/>
    <property type="evidence" value="ECO:0007669"/>
    <property type="project" value="UniProtKB-SubCell"/>
</dbReference>
<evidence type="ECO:0000256" key="3">
    <source>
        <dbReference type="ARBA" id="ARBA00004413"/>
    </source>
</evidence>